<dbReference type="Pfam" id="PF01661">
    <property type="entry name" value="Macro"/>
    <property type="match status" value="1"/>
</dbReference>
<name>A0A9D4R679_DREPO</name>
<dbReference type="AlphaFoldDB" id="A0A9D4R679"/>
<dbReference type="Proteomes" id="UP000828390">
    <property type="component" value="Unassembled WGS sequence"/>
</dbReference>
<feature type="domain" description="Macro" evidence="2">
    <location>
        <begin position="6"/>
        <end position="192"/>
    </location>
</feature>
<comment type="caution">
    <text evidence="3">The sequence shown here is derived from an EMBL/GenBank/DDBJ whole genome shotgun (WGS) entry which is preliminary data.</text>
</comment>
<dbReference type="InterPro" id="IPR043472">
    <property type="entry name" value="Macro_dom-like"/>
</dbReference>
<organism evidence="3 4">
    <name type="scientific">Dreissena polymorpha</name>
    <name type="common">Zebra mussel</name>
    <name type="synonym">Mytilus polymorpha</name>
    <dbReference type="NCBI Taxonomy" id="45954"/>
    <lineage>
        <taxon>Eukaryota</taxon>
        <taxon>Metazoa</taxon>
        <taxon>Spiralia</taxon>
        <taxon>Lophotrochozoa</taxon>
        <taxon>Mollusca</taxon>
        <taxon>Bivalvia</taxon>
        <taxon>Autobranchia</taxon>
        <taxon>Heteroconchia</taxon>
        <taxon>Euheterodonta</taxon>
        <taxon>Imparidentia</taxon>
        <taxon>Neoheterodontei</taxon>
        <taxon>Myida</taxon>
        <taxon>Dreissenoidea</taxon>
        <taxon>Dreissenidae</taxon>
        <taxon>Dreissena</taxon>
    </lineage>
</organism>
<evidence type="ECO:0000259" key="2">
    <source>
        <dbReference type="PROSITE" id="PS51154"/>
    </source>
</evidence>
<dbReference type="PANTHER" id="PTHR11106">
    <property type="entry name" value="GANGLIOSIDE INDUCED DIFFERENTIATION ASSOCIATED PROTEIN 2-RELATED"/>
    <property type="match status" value="1"/>
</dbReference>
<feature type="compositionally biased region" description="Polar residues" evidence="1">
    <location>
        <begin position="394"/>
        <end position="406"/>
    </location>
</feature>
<feature type="compositionally biased region" description="Basic and acidic residues" evidence="1">
    <location>
        <begin position="380"/>
        <end position="392"/>
    </location>
</feature>
<proteinExistence type="predicted"/>
<dbReference type="SUPFAM" id="SSF52949">
    <property type="entry name" value="Macro domain-like"/>
    <property type="match status" value="2"/>
</dbReference>
<keyword evidence="4" id="KW-1185">Reference proteome</keyword>
<reference evidence="3" key="2">
    <citation type="submission" date="2020-11" db="EMBL/GenBank/DDBJ databases">
        <authorList>
            <person name="McCartney M.A."/>
            <person name="Auch B."/>
            <person name="Kono T."/>
            <person name="Mallez S."/>
            <person name="Becker A."/>
            <person name="Gohl D.M."/>
            <person name="Silverstein K.A.T."/>
            <person name="Koren S."/>
            <person name="Bechman K.B."/>
            <person name="Herman A."/>
            <person name="Abrahante J.E."/>
            <person name="Garbe J."/>
        </authorList>
    </citation>
    <scope>NUCLEOTIDE SEQUENCE</scope>
    <source>
        <strain evidence="3">Duluth1</strain>
        <tissue evidence="3">Whole animal</tissue>
    </source>
</reference>
<protein>
    <recommendedName>
        <fullName evidence="2">Macro domain-containing protein</fullName>
    </recommendedName>
</protein>
<evidence type="ECO:0000313" key="3">
    <source>
        <dbReference type="EMBL" id="KAH3855763.1"/>
    </source>
</evidence>
<dbReference type="InterPro" id="IPR002589">
    <property type="entry name" value="Macro_dom"/>
</dbReference>
<gene>
    <name evidence="3" type="ORF">DPMN_098332</name>
</gene>
<feature type="region of interest" description="Disordered" evidence="1">
    <location>
        <begin position="380"/>
        <end position="409"/>
    </location>
</feature>
<dbReference type="PROSITE" id="PS51154">
    <property type="entry name" value="MACRO"/>
    <property type="match status" value="1"/>
</dbReference>
<sequence>MSSPNIISPRFRLPKRLEVYVCIGDIVAYDEPRAGIVNPVVIRSAGKVDGKGKVFERLKEAGGKEYIADLNNVVPQDGCECVLTKGGQLKSLIIHPLRKVINDDTKKDAFINNMKDSLLEARQANLHKLIFPLVYSGSGGIPLEECAFFYACAIYEYGQKYSDSLQGPHQILFVEHDMEKAKSLVNLFNVLFPTLFAHHMVIPKDYDIVKVSHVYVNQALVRRERVSNTYETIEQHGQEDIDIEKGESLNAVPGRRSIQVAAVNITQDVNMFATPVYENIDSVSVCDIDVGQEQSVSDIDENRNLELNSDNTPDYDIIKDTMNEHEANMHRSISINASDYEEIKELDQPGTMMENKSAMTKEEQTITKEGQTITKEEQTITKEEQSITKEEQDISTADQSNTNQEQAKTKEPNFVLGEFTFEKTTLVIQQYDIRDAEVDVIVCPEYQRGEFEFEGFVPNGIRCAFGVEKGTIEEKIFERERVATSFCSKYKYKVTYVYHVKAAVFKFGQYPITRDSEENLRTTVEKVFDKLHRLKNRNIKTIAFPLIGSIDVSDKDLIKSLCSHFIKVIFRCCDKRCGSDKLEVQIVNHCPTITEWLQESLYKTANGDYTYW</sequence>
<accession>A0A9D4R679</accession>
<dbReference type="OrthoDB" id="10660533at2759"/>
<evidence type="ECO:0000256" key="1">
    <source>
        <dbReference type="SAM" id="MobiDB-lite"/>
    </source>
</evidence>
<dbReference type="EMBL" id="JAIWYP010000003">
    <property type="protein sequence ID" value="KAH3855763.1"/>
    <property type="molecule type" value="Genomic_DNA"/>
</dbReference>
<dbReference type="Gene3D" id="3.40.220.10">
    <property type="entry name" value="Leucine Aminopeptidase, subunit E, domain 1"/>
    <property type="match status" value="2"/>
</dbReference>
<reference evidence="3" key="1">
    <citation type="journal article" date="2019" name="bioRxiv">
        <title>The Genome of the Zebra Mussel, Dreissena polymorpha: A Resource for Invasive Species Research.</title>
        <authorList>
            <person name="McCartney M.A."/>
            <person name="Auch B."/>
            <person name="Kono T."/>
            <person name="Mallez S."/>
            <person name="Zhang Y."/>
            <person name="Obille A."/>
            <person name="Becker A."/>
            <person name="Abrahante J.E."/>
            <person name="Garbe J."/>
            <person name="Badalamenti J.P."/>
            <person name="Herman A."/>
            <person name="Mangelson H."/>
            <person name="Liachko I."/>
            <person name="Sullivan S."/>
            <person name="Sone E.D."/>
            <person name="Koren S."/>
            <person name="Silverstein K.A.T."/>
            <person name="Beckman K.B."/>
            <person name="Gohl D.M."/>
        </authorList>
    </citation>
    <scope>NUCLEOTIDE SEQUENCE</scope>
    <source>
        <strain evidence="3">Duluth1</strain>
        <tissue evidence="3">Whole animal</tissue>
    </source>
</reference>
<dbReference type="PANTHER" id="PTHR11106:SF27">
    <property type="entry name" value="MACRO DOMAIN-CONTAINING PROTEIN"/>
    <property type="match status" value="1"/>
</dbReference>
<evidence type="ECO:0000313" key="4">
    <source>
        <dbReference type="Proteomes" id="UP000828390"/>
    </source>
</evidence>